<dbReference type="HOGENOM" id="CLU_2356001_0_0_11"/>
<evidence type="ECO:0000313" key="1">
    <source>
        <dbReference type="EMBL" id="EFL40948.1"/>
    </source>
</evidence>
<name>D9XVQ5_9ACTN</name>
<dbReference type="EMBL" id="GG657758">
    <property type="protein sequence ID" value="EFL40948.1"/>
    <property type="molecule type" value="Genomic_DNA"/>
</dbReference>
<dbReference type="Proteomes" id="UP000002968">
    <property type="component" value="Unassembled WGS sequence"/>
</dbReference>
<keyword evidence="2" id="KW-1185">Reference proteome</keyword>
<evidence type="ECO:0000313" key="2">
    <source>
        <dbReference type="Proteomes" id="UP000002968"/>
    </source>
</evidence>
<dbReference type="AlphaFoldDB" id="D9XVQ5"/>
<gene>
    <name evidence="1" type="ORF">SSRG_03752</name>
</gene>
<feature type="non-terminal residue" evidence="1">
    <location>
        <position position="98"/>
    </location>
</feature>
<protein>
    <submittedName>
        <fullName evidence="1">Uncharacterized protein</fullName>
    </submittedName>
</protein>
<accession>D9XVQ5</accession>
<proteinExistence type="predicted"/>
<dbReference type="STRING" id="467200.SSRG_03752"/>
<dbReference type="eggNOG" id="ENOG503201J">
    <property type="taxonomic scope" value="Bacteria"/>
</dbReference>
<sequence length="98" mass="10971">MVTFAQAQERAEEWVNGDVPSYQHREVRVREFDLGFVVWAEDRADGPRSDGGAQRLVIARDSGEATLWPGLPVGEVIRRYEEEYGREDVASEPAPAPA</sequence>
<reference evidence="1" key="1">
    <citation type="submission" date="2009-02" db="EMBL/GenBank/DDBJ databases">
        <title>Annotation of Streptomyces griseoflavus strain Tu4000.</title>
        <authorList>
            <consortium name="The Broad Institute Genome Sequencing Platform"/>
            <consortium name="Broad Institute Microbial Sequencing Center"/>
            <person name="Fischbach M."/>
            <person name="Godfrey P."/>
            <person name="Ward D."/>
            <person name="Young S."/>
            <person name="Zeng Q."/>
            <person name="Koehrsen M."/>
            <person name="Alvarado L."/>
            <person name="Berlin A.M."/>
            <person name="Bochicchio J."/>
            <person name="Borenstein D."/>
            <person name="Chapman S.B."/>
            <person name="Chen Z."/>
            <person name="Engels R."/>
            <person name="Freedman E."/>
            <person name="Gellesch M."/>
            <person name="Goldberg J."/>
            <person name="Griggs A."/>
            <person name="Gujja S."/>
            <person name="Heilman E.R."/>
            <person name="Heiman D.I."/>
            <person name="Hepburn T.A."/>
            <person name="Howarth C."/>
            <person name="Jen D."/>
            <person name="Larson L."/>
            <person name="Lewis B."/>
            <person name="Mehta T."/>
            <person name="Park D."/>
            <person name="Pearson M."/>
            <person name="Richards J."/>
            <person name="Roberts A."/>
            <person name="Saif S."/>
            <person name="Shea T.D."/>
            <person name="Shenoy N."/>
            <person name="Sisk P."/>
            <person name="Stolte C."/>
            <person name="Sykes S.N."/>
            <person name="Thomson T."/>
            <person name="Walk T."/>
            <person name="White J."/>
            <person name="Yandava C."/>
            <person name="Straight P."/>
            <person name="Clardy J."/>
            <person name="Hung D."/>
            <person name="Kolter R."/>
            <person name="Mekalanos J."/>
            <person name="Walker S."/>
            <person name="Walsh C.T."/>
            <person name="Wieland-Brown L.C."/>
            <person name="Haas B."/>
            <person name="Nusbaum C."/>
            <person name="Birren B."/>
        </authorList>
    </citation>
    <scope>NUCLEOTIDE SEQUENCE [LARGE SCALE GENOMIC DNA]</scope>
    <source>
        <strain evidence="1">Tu4000</strain>
    </source>
</reference>
<organism evidence="1 2">
    <name type="scientific">Streptomyces griseoflavus Tu4000</name>
    <dbReference type="NCBI Taxonomy" id="467200"/>
    <lineage>
        <taxon>Bacteria</taxon>
        <taxon>Bacillati</taxon>
        <taxon>Actinomycetota</taxon>
        <taxon>Actinomycetes</taxon>
        <taxon>Kitasatosporales</taxon>
        <taxon>Streptomycetaceae</taxon>
        <taxon>Streptomyces</taxon>
    </lineage>
</organism>